<dbReference type="InterPro" id="IPR006094">
    <property type="entry name" value="Oxid_FAD_bind_N"/>
</dbReference>
<dbReference type="Proteomes" id="UP001219605">
    <property type="component" value="Chromosome"/>
</dbReference>
<keyword evidence="8" id="KW-1185">Reference proteome</keyword>
<dbReference type="InterPro" id="IPR016167">
    <property type="entry name" value="FAD-bd_PCMH_sub1"/>
</dbReference>
<name>A0ABY7ZNM5_9ACTN</name>
<feature type="domain" description="FAD-binding PCMH-type" evidence="6">
    <location>
        <begin position="28"/>
        <end position="198"/>
    </location>
</feature>
<evidence type="ECO:0000256" key="2">
    <source>
        <dbReference type="ARBA" id="ARBA00005466"/>
    </source>
</evidence>
<dbReference type="InterPro" id="IPR016166">
    <property type="entry name" value="FAD-bd_PCMH"/>
</dbReference>
<reference evidence="7 8" key="1">
    <citation type="submission" date="2023-02" db="EMBL/GenBank/DDBJ databases">
        <authorList>
            <person name="Mo P."/>
        </authorList>
    </citation>
    <scope>NUCLEOTIDE SEQUENCE [LARGE SCALE GENOMIC DNA]</scope>
    <source>
        <strain evidence="7 8">HUAS 3</strain>
    </source>
</reference>
<comment type="cofactor">
    <cofactor evidence="1">
        <name>FAD</name>
        <dbReference type="ChEBI" id="CHEBI:57692"/>
    </cofactor>
</comment>
<accession>A0ABY7ZNM5</accession>
<dbReference type="PANTHER" id="PTHR42973">
    <property type="entry name" value="BINDING OXIDOREDUCTASE, PUTATIVE (AFU_ORTHOLOGUE AFUA_1G17690)-RELATED"/>
    <property type="match status" value="1"/>
</dbReference>
<dbReference type="SUPFAM" id="SSF56176">
    <property type="entry name" value="FAD-binding/transporter-associated domain-like"/>
    <property type="match status" value="1"/>
</dbReference>
<dbReference type="Pfam" id="PF01565">
    <property type="entry name" value="FAD_binding_4"/>
    <property type="match status" value="1"/>
</dbReference>
<dbReference type="InterPro" id="IPR036318">
    <property type="entry name" value="FAD-bd_PCMH-like_sf"/>
</dbReference>
<dbReference type="InterPro" id="IPR050416">
    <property type="entry name" value="FAD-linked_Oxidoreductase"/>
</dbReference>
<keyword evidence="4" id="KW-0274">FAD</keyword>
<proteinExistence type="inferred from homology"/>
<gene>
    <name evidence="7" type="ORF">PVK37_23980</name>
</gene>
<sequence length="459" mass="47955">MTLARGLDLARPGEAAYTDATAVYNLSAPLRPAAAVTVHDVAQVRAAVGYAVAQGWPVQVHTTGHASATTRVVPEALLVRTALTGGVRVDPDRRVAWAPAGTRWGEVVRAAAGYGLAAPHGSSPTVGVVGYLLRGGVSFYGRTVGLAANSVTAVELVTADGRARRVDADSDPELFWALRGGGGGFGVVTGVEVRLYPVDGAVTGAAFWPARYAERVLARWHAWSLDAPPEAATSIRLFHIPPDPNVPPELTAGRLVCVAGTVLARPGDRATAGTRADALLAPLRAIAEPIMDTWHYAGPVDVLETHMDPADPVALLGDHMLLDRTDDRTLTELLRVAGPDSGSPLTVAELRQLGGALAVPDPAGGVLNHLAAQVAYMAAGLPEAGAGVDAIVDRCALVRRALGPWDTGRTAPTFVEDRHQPQGHLDPADLARVDRVRRRVDPTGVFRADVMPGTSALPD</sequence>
<comment type="similarity">
    <text evidence="2">Belongs to the oxygen-dependent FAD-linked oxidoreductase family.</text>
</comment>
<dbReference type="EMBL" id="CP118615">
    <property type="protein sequence ID" value="WDZ83499.1"/>
    <property type="molecule type" value="Genomic_DNA"/>
</dbReference>
<protein>
    <submittedName>
        <fullName evidence="7">FAD-dependent oxidoreductase</fullName>
    </submittedName>
</protein>
<dbReference type="Gene3D" id="3.30.465.10">
    <property type="match status" value="1"/>
</dbReference>
<evidence type="ECO:0000259" key="6">
    <source>
        <dbReference type="PROSITE" id="PS51387"/>
    </source>
</evidence>
<evidence type="ECO:0000256" key="3">
    <source>
        <dbReference type="ARBA" id="ARBA00022630"/>
    </source>
</evidence>
<organism evidence="7 8">
    <name type="scientific">Micromonospora cathayae</name>
    <dbReference type="NCBI Taxonomy" id="3028804"/>
    <lineage>
        <taxon>Bacteria</taxon>
        <taxon>Bacillati</taxon>
        <taxon>Actinomycetota</taxon>
        <taxon>Actinomycetes</taxon>
        <taxon>Micromonosporales</taxon>
        <taxon>Micromonosporaceae</taxon>
        <taxon>Micromonospora</taxon>
    </lineage>
</organism>
<keyword evidence="5" id="KW-0560">Oxidoreductase</keyword>
<evidence type="ECO:0000313" key="7">
    <source>
        <dbReference type="EMBL" id="WDZ83499.1"/>
    </source>
</evidence>
<dbReference type="PANTHER" id="PTHR42973:SF39">
    <property type="entry name" value="FAD-BINDING PCMH-TYPE DOMAIN-CONTAINING PROTEIN"/>
    <property type="match status" value="1"/>
</dbReference>
<dbReference type="RefSeq" id="WP_275030044.1">
    <property type="nucleotide sequence ID" value="NZ_CP118615.1"/>
</dbReference>
<dbReference type="InterPro" id="IPR016169">
    <property type="entry name" value="FAD-bd_PCMH_sub2"/>
</dbReference>
<evidence type="ECO:0000313" key="8">
    <source>
        <dbReference type="Proteomes" id="UP001219605"/>
    </source>
</evidence>
<dbReference type="Gene3D" id="3.30.43.10">
    <property type="entry name" value="Uridine Diphospho-n-acetylenolpyruvylglucosamine Reductase, domain 2"/>
    <property type="match status" value="1"/>
</dbReference>
<evidence type="ECO:0000256" key="4">
    <source>
        <dbReference type="ARBA" id="ARBA00022827"/>
    </source>
</evidence>
<dbReference type="PROSITE" id="PS51387">
    <property type="entry name" value="FAD_PCMH"/>
    <property type="match status" value="1"/>
</dbReference>
<keyword evidence="3" id="KW-0285">Flavoprotein</keyword>
<evidence type="ECO:0000256" key="1">
    <source>
        <dbReference type="ARBA" id="ARBA00001974"/>
    </source>
</evidence>
<dbReference type="Gene3D" id="3.40.462.20">
    <property type="match status" value="1"/>
</dbReference>
<evidence type="ECO:0000256" key="5">
    <source>
        <dbReference type="ARBA" id="ARBA00023002"/>
    </source>
</evidence>